<sequence>MEYGVLITLHLFCAIFFIGIVAFEVIFLENIRRYLPAGMMTLVEEGIHRRARKIMPYVVGLLFLTGIGLLVRVYWAGWYPPFSSVFSTLLTVKIVLALSVLVHFITAIRASVCGSMSSLRFKITHYSVFIHMVLIVVLAKAMFYLT</sequence>
<feature type="transmembrane region" description="Helical" evidence="1">
    <location>
        <begin position="81"/>
        <end position="105"/>
    </location>
</feature>
<proteinExistence type="predicted"/>
<dbReference type="RefSeq" id="WP_097058375.1">
    <property type="nucleotide sequence ID" value="NZ_AQPF01000004.1"/>
</dbReference>
<evidence type="ECO:0000313" key="2">
    <source>
        <dbReference type="EMBL" id="KAF0807298.1"/>
    </source>
</evidence>
<reference evidence="2 3" key="1">
    <citation type="submission" date="2012-09" db="EMBL/GenBank/DDBJ databases">
        <title>Genome Sequence of alkane-degrading Bacterium Alcanivorax sp. 6-D-6.</title>
        <authorList>
            <person name="Lai Q."/>
            <person name="Shao Z."/>
        </authorList>
    </citation>
    <scope>NUCLEOTIDE SEQUENCE [LARGE SCALE GENOMIC DNA]</scope>
    <source>
        <strain evidence="2 3">6-D-6</strain>
    </source>
</reference>
<gene>
    <name evidence="2" type="ORF">A6D6_00850</name>
</gene>
<keyword evidence="1" id="KW-1133">Transmembrane helix</keyword>
<keyword evidence="3" id="KW-1185">Reference proteome</keyword>
<evidence type="ECO:0000256" key="1">
    <source>
        <dbReference type="SAM" id="Phobius"/>
    </source>
</evidence>
<feature type="transmembrane region" description="Helical" evidence="1">
    <location>
        <begin position="6"/>
        <end position="28"/>
    </location>
</feature>
<dbReference type="PIRSF" id="PIRSF015875">
    <property type="entry name" value="UCP015875"/>
    <property type="match status" value="1"/>
</dbReference>
<protein>
    <submittedName>
        <fullName evidence="2">Integral membrane protein</fullName>
    </submittedName>
</protein>
<feature type="transmembrane region" description="Helical" evidence="1">
    <location>
        <begin position="126"/>
        <end position="145"/>
    </location>
</feature>
<dbReference type="InterPro" id="IPR007418">
    <property type="entry name" value="DUF474"/>
</dbReference>
<keyword evidence="1" id="KW-0812">Transmembrane</keyword>
<dbReference type="Proteomes" id="UP000771797">
    <property type="component" value="Unassembled WGS sequence"/>
</dbReference>
<name>A0ABQ6YB92_9GAMM</name>
<comment type="caution">
    <text evidence="2">The sequence shown here is derived from an EMBL/GenBank/DDBJ whole genome shotgun (WGS) entry which is preliminary data.</text>
</comment>
<organism evidence="2 3">
    <name type="scientific">Alcanivorax xiamenensis</name>
    <dbReference type="NCBI Taxonomy" id="1177156"/>
    <lineage>
        <taxon>Bacteria</taxon>
        <taxon>Pseudomonadati</taxon>
        <taxon>Pseudomonadota</taxon>
        <taxon>Gammaproteobacteria</taxon>
        <taxon>Oceanospirillales</taxon>
        <taxon>Alcanivoracaceae</taxon>
        <taxon>Alcanivorax</taxon>
    </lineage>
</organism>
<keyword evidence="1" id="KW-0472">Membrane</keyword>
<feature type="transmembrane region" description="Helical" evidence="1">
    <location>
        <begin position="54"/>
        <end position="75"/>
    </location>
</feature>
<dbReference type="EMBL" id="AQPF01000004">
    <property type="protein sequence ID" value="KAF0807298.1"/>
    <property type="molecule type" value="Genomic_DNA"/>
</dbReference>
<accession>A0ABQ6YB92</accession>
<evidence type="ECO:0000313" key="3">
    <source>
        <dbReference type="Proteomes" id="UP000771797"/>
    </source>
</evidence>